<dbReference type="Pfam" id="PF18759">
    <property type="entry name" value="Plavaka"/>
    <property type="match status" value="1"/>
</dbReference>
<dbReference type="InterPro" id="IPR041078">
    <property type="entry name" value="Plavaka"/>
</dbReference>
<reference evidence="3" key="1">
    <citation type="journal article" date="2020" name="Nat. Commun.">
        <title>Large-scale genome sequencing of mycorrhizal fungi provides insights into the early evolution of symbiotic traits.</title>
        <authorList>
            <person name="Miyauchi S."/>
            <person name="Kiss E."/>
            <person name="Kuo A."/>
            <person name="Drula E."/>
            <person name="Kohler A."/>
            <person name="Sanchez-Garcia M."/>
            <person name="Morin E."/>
            <person name="Andreopoulos B."/>
            <person name="Barry K.W."/>
            <person name="Bonito G."/>
            <person name="Buee M."/>
            <person name="Carver A."/>
            <person name="Chen C."/>
            <person name="Cichocki N."/>
            <person name="Clum A."/>
            <person name="Culley D."/>
            <person name="Crous P.W."/>
            <person name="Fauchery L."/>
            <person name="Girlanda M."/>
            <person name="Hayes R.D."/>
            <person name="Keri Z."/>
            <person name="LaButti K."/>
            <person name="Lipzen A."/>
            <person name="Lombard V."/>
            <person name="Magnuson J."/>
            <person name="Maillard F."/>
            <person name="Murat C."/>
            <person name="Nolan M."/>
            <person name="Ohm R.A."/>
            <person name="Pangilinan J."/>
            <person name="Pereira M.F."/>
            <person name="Perotto S."/>
            <person name="Peter M."/>
            <person name="Pfister S."/>
            <person name="Riley R."/>
            <person name="Sitrit Y."/>
            <person name="Stielow J.B."/>
            <person name="Szollosi G."/>
            <person name="Zifcakova L."/>
            <person name="Stursova M."/>
            <person name="Spatafora J.W."/>
            <person name="Tedersoo L."/>
            <person name="Vaario L.M."/>
            <person name="Yamada A."/>
            <person name="Yan M."/>
            <person name="Wang P."/>
            <person name="Xu J."/>
            <person name="Bruns T."/>
            <person name="Baldrian P."/>
            <person name="Vilgalys R."/>
            <person name="Dunand C."/>
            <person name="Henrissat B."/>
            <person name="Grigoriev I.V."/>
            <person name="Hibbett D."/>
            <person name="Nagy L.G."/>
            <person name="Martin F.M."/>
        </authorList>
    </citation>
    <scope>NUCLEOTIDE SEQUENCE</scope>
    <source>
        <strain evidence="3">UH-Tt-Lm1</strain>
    </source>
</reference>
<evidence type="ECO:0000313" key="3">
    <source>
        <dbReference type="EMBL" id="KAF9778110.1"/>
    </source>
</evidence>
<comment type="caution">
    <text evidence="3">The sequence shown here is derived from an EMBL/GenBank/DDBJ whole genome shotgun (WGS) entry which is preliminary data.</text>
</comment>
<reference evidence="3" key="2">
    <citation type="submission" date="2020-11" db="EMBL/GenBank/DDBJ databases">
        <authorList>
            <consortium name="DOE Joint Genome Institute"/>
            <person name="Kuo A."/>
            <person name="Miyauchi S."/>
            <person name="Kiss E."/>
            <person name="Drula E."/>
            <person name="Kohler A."/>
            <person name="Sanchez-Garcia M."/>
            <person name="Andreopoulos B."/>
            <person name="Barry K.W."/>
            <person name="Bonito G."/>
            <person name="Buee M."/>
            <person name="Carver A."/>
            <person name="Chen C."/>
            <person name="Cichocki N."/>
            <person name="Clum A."/>
            <person name="Culley D."/>
            <person name="Crous P.W."/>
            <person name="Fauchery L."/>
            <person name="Girlanda M."/>
            <person name="Hayes R."/>
            <person name="Keri Z."/>
            <person name="Labutti K."/>
            <person name="Lipzen A."/>
            <person name="Lombard V."/>
            <person name="Magnuson J."/>
            <person name="Maillard F."/>
            <person name="Morin E."/>
            <person name="Murat C."/>
            <person name="Nolan M."/>
            <person name="Ohm R."/>
            <person name="Pangilinan J."/>
            <person name="Pereira M."/>
            <person name="Perotto S."/>
            <person name="Peter M."/>
            <person name="Riley R."/>
            <person name="Sitrit Y."/>
            <person name="Stielow B."/>
            <person name="Szollosi G."/>
            <person name="Zifcakova L."/>
            <person name="Stursova M."/>
            <person name="Spatafora J.W."/>
            <person name="Tedersoo L."/>
            <person name="Vaario L.-M."/>
            <person name="Yamada A."/>
            <person name="Yan M."/>
            <person name="Wang P."/>
            <person name="Xu J."/>
            <person name="Bruns T."/>
            <person name="Baldrian P."/>
            <person name="Vilgalys R."/>
            <person name="Henrissat B."/>
            <person name="Grigoriev I.V."/>
            <person name="Hibbett D."/>
            <person name="Nagy L.G."/>
            <person name="Martin F.M."/>
        </authorList>
    </citation>
    <scope>NUCLEOTIDE SEQUENCE</scope>
    <source>
        <strain evidence="3">UH-Tt-Lm1</strain>
    </source>
</reference>
<dbReference type="OrthoDB" id="3199698at2759"/>
<dbReference type="AlphaFoldDB" id="A0A9P6H5P1"/>
<name>A0A9P6H5P1_9AGAM</name>
<sequence length="939" mass="106500">MSLTCPQCSWRCKSFSGLRRHQNSLHRDDPGLTIPVTELRREYHPDLNSTYTTIHTTPQFSTATGQRCDRHGASIPQNAPPEVPTIKVDTDWSPFESRAGFELAEFAFADAELSRRKIDKLLELWAATLVRHGDSPPIVNQRDLHRQIDAIELGDVRWENTCLKYEGPCPNTTRPPEWKTAHYDVWHRNPREVIKNMLARPDLEGHIDYTAYREFNGDQRQYSNVMSGNWAWKQSDTIALDPLTHGSMFVPIILGSDKTTVSVATGQNDFYPLYLSIGNIQSHMRRAHKNSLVLIGFLPIPKGARKDTDTEEFWWFKRDLTHRSIATILLPLRPFMKTPNIVLCPDQYFRQALYGLGPHIADYLEQATLAWILFGWCPTCLGYPDSLDAPCRHRSAVHTDILVGLHDEETLRASYGIAPKPMPYTTYFPRADIFEVMTPDLLHQLIKGVYKDHLVDWVGKYLEHVHGTAGGARVIDEIDRRIALAPPFPGLRRFKQGQNFSQWTGDDSKALMKVYMNAIQAFVPPAIVETFAAFLEFCYIARRNIITEDSLRLLNVALGRFHEARQVFAGTIRVEGPSAFSLPRQHSMVHYFDHIKNFGSPNGLCSSITESKHITAVKRPWRRSNKHMALPQMIKSNQRLDKLAAARADFTARGMLVDSCLIKAIEAVLDAMESDENSTLDDDDEASSDDTESESDSELFNNLTDTDAMPSTAPTRSYPTSLDGLGLKIGQHDLLDLTRRFLFYQLNPTSPISPDQLTLTECPMIWGSKTSVYHSATATFRAPSNPSGPGGMYREVIRSTPFWPRGDFPGPRRDCIFVDMGDPGSVGMKGVLVARVYLFFRFSYNRTNYPCALVHWYSTSSELDASTGMWVVHPESTHWGTRHMGVIHLDSIVRGAHLLPKFPSDAPVYREINYMNVLDVYTSFYVNKLIDHHAFEIAF</sequence>
<organism evidence="3 4">
    <name type="scientific">Thelephora terrestris</name>
    <dbReference type="NCBI Taxonomy" id="56493"/>
    <lineage>
        <taxon>Eukaryota</taxon>
        <taxon>Fungi</taxon>
        <taxon>Dikarya</taxon>
        <taxon>Basidiomycota</taxon>
        <taxon>Agaricomycotina</taxon>
        <taxon>Agaricomycetes</taxon>
        <taxon>Thelephorales</taxon>
        <taxon>Thelephoraceae</taxon>
        <taxon>Thelephora</taxon>
    </lineage>
</organism>
<feature type="compositionally biased region" description="Acidic residues" evidence="1">
    <location>
        <begin position="674"/>
        <end position="697"/>
    </location>
</feature>
<keyword evidence="4" id="KW-1185">Reference proteome</keyword>
<feature type="region of interest" description="Disordered" evidence="1">
    <location>
        <begin position="674"/>
        <end position="717"/>
    </location>
</feature>
<dbReference type="Proteomes" id="UP000736335">
    <property type="component" value="Unassembled WGS sequence"/>
</dbReference>
<proteinExistence type="predicted"/>
<evidence type="ECO:0000256" key="1">
    <source>
        <dbReference type="SAM" id="MobiDB-lite"/>
    </source>
</evidence>
<feature type="domain" description="C2H2-type" evidence="2">
    <location>
        <begin position="5"/>
        <end position="26"/>
    </location>
</feature>
<dbReference type="PROSITE" id="PS00028">
    <property type="entry name" value="ZINC_FINGER_C2H2_1"/>
    <property type="match status" value="1"/>
</dbReference>
<protein>
    <recommendedName>
        <fullName evidence="2">C2H2-type domain-containing protein</fullName>
    </recommendedName>
</protein>
<gene>
    <name evidence="3" type="ORF">BJ322DRAFT_1014885</name>
</gene>
<evidence type="ECO:0000313" key="4">
    <source>
        <dbReference type="Proteomes" id="UP000736335"/>
    </source>
</evidence>
<dbReference type="EMBL" id="WIUZ02000024">
    <property type="protein sequence ID" value="KAF9778110.1"/>
    <property type="molecule type" value="Genomic_DNA"/>
</dbReference>
<dbReference type="InterPro" id="IPR013087">
    <property type="entry name" value="Znf_C2H2_type"/>
</dbReference>
<evidence type="ECO:0000259" key="2">
    <source>
        <dbReference type="PROSITE" id="PS00028"/>
    </source>
</evidence>
<accession>A0A9P6H5P1</accession>